<feature type="compositionally biased region" description="Polar residues" evidence="7">
    <location>
        <begin position="163"/>
        <end position="174"/>
    </location>
</feature>
<dbReference type="CDD" id="cd14380">
    <property type="entry name" value="UBA2_Rad23"/>
    <property type="match status" value="1"/>
</dbReference>
<dbReference type="GO" id="GO:0070628">
    <property type="term" value="F:proteasome binding"/>
    <property type="evidence" value="ECO:0007669"/>
    <property type="project" value="TreeGrafter"/>
</dbReference>
<comment type="caution">
    <text evidence="9">The sequence shown here is derived from an EMBL/GenBank/DDBJ whole genome shotgun (WGS) entry which is preliminary data.</text>
</comment>
<dbReference type="SMART" id="SM00165">
    <property type="entry name" value="UBA"/>
    <property type="match status" value="2"/>
</dbReference>
<dbReference type="GO" id="GO:0005654">
    <property type="term" value="C:nucleoplasm"/>
    <property type="evidence" value="ECO:0007669"/>
    <property type="project" value="TreeGrafter"/>
</dbReference>
<dbReference type="Gene3D" id="1.10.10.540">
    <property type="entry name" value="XPC-binding domain"/>
    <property type="match status" value="1"/>
</dbReference>
<feature type="region of interest" description="Disordered" evidence="7">
    <location>
        <begin position="143"/>
        <end position="176"/>
    </location>
</feature>
<dbReference type="InterPro" id="IPR006636">
    <property type="entry name" value="STI1_HS-bd"/>
</dbReference>
<feature type="region of interest" description="Disordered" evidence="7">
    <location>
        <begin position="21"/>
        <end position="70"/>
    </location>
</feature>
<dbReference type="EMBL" id="LUCM01005268">
    <property type="protein sequence ID" value="KAA0193088.1"/>
    <property type="molecule type" value="Genomic_DNA"/>
</dbReference>
<feature type="region of interest" description="Disordered" evidence="7">
    <location>
        <begin position="235"/>
        <end position="257"/>
    </location>
</feature>
<feature type="domain" description="UBA" evidence="8">
    <location>
        <begin position="93"/>
        <end position="133"/>
    </location>
</feature>
<dbReference type="GO" id="GO:0003684">
    <property type="term" value="F:damaged DNA binding"/>
    <property type="evidence" value="ECO:0007669"/>
    <property type="project" value="UniProtKB-UniRule"/>
</dbReference>
<evidence type="ECO:0000259" key="8">
    <source>
        <dbReference type="PROSITE" id="PS50030"/>
    </source>
</evidence>
<dbReference type="PANTHER" id="PTHR10621">
    <property type="entry name" value="UV EXCISION REPAIR PROTEIN RAD23"/>
    <property type="match status" value="1"/>
</dbReference>
<keyword evidence="10" id="KW-1185">Reference proteome</keyword>
<dbReference type="InterPro" id="IPR015940">
    <property type="entry name" value="UBA"/>
</dbReference>
<evidence type="ECO:0000256" key="3">
    <source>
        <dbReference type="ARBA" id="ARBA00022763"/>
    </source>
</evidence>
<dbReference type="Gene3D" id="1.10.8.10">
    <property type="entry name" value="DNA helicase RuvA subunit, C-terminal domain"/>
    <property type="match status" value="2"/>
</dbReference>
<dbReference type="PANTHER" id="PTHR10621:SF0">
    <property type="entry name" value="UV EXCISION REPAIR PROTEIN RAD23"/>
    <property type="match status" value="1"/>
</dbReference>
<evidence type="ECO:0000256" key="7">
    <source>
        <dbReference type="SAM" id="MobiDB-lite"/>
    </source>
</evidence>
<feature type="domain" description="UBA" evidence="8">
    <location>
        <begin position="265"/>
        <end position="306"/>
    </location>
</feature>
<evidence type="ECO:0000256" key="2">
    <source>
        <dbReference type="ARBA" id="ARBA00022737"/>
    </source>
</evidence>
<accession>A0A8E0RVS1</accession>
<evidence type="ECO:0000256" key="1">
    <source>
        <dbReference type="ARBA" id="ARBA00022553"/>
    </source>
</evidence>
<dbReference type="InterPro" id="IPR009060">
    <property type="entry name" value="UBA-like_sf"/>
</dbReference>
<dbReference type="OrthoDB" id="419317at2759"/>
<evidence type="ECO:0000256" key="5">
    <source>
        <dbReference type="ARBA" id="ARBA00023242"/>
    </source>
</evidence>
<dbReference type="InterPro" id="IPR036353">
    <property type="entry name" value="XPC-bd_sf"/>
</dbReference>
<evidence type="ECO:0000256" key="4">
    <source>
        <dbReference type="ARBA" id="ARBA00023204"/>
    </source>
</evidence>
<keyword evidence="2" id="KW-0677">Repeat</keyword>
<comment type="function">
    <text evidence="6">Multiubiquitin chain receptor involved in modulation of proteasomal degradation. Involved in nucleotide excision repair.</text>
</comment>
<dbReference type="GO" id="GO:0031593">
    <property type="term" value="F:polyubiquitin modification-dependent protein binding"/>
    <property type="evidence" value="ECO:0007669"/>
    <property type="project" value="UniProtKB-UniRule"/>
</dbReference>
<proteinExistence type="inferred from homology"/>
<dbReference type="PROSITE" id="PS50030">
    <property type="entry name" value="UBA"/>
    <property type="match status" value="2"/>
</dbReference>
<gene>
    <name evidence="9" type="ORF">FBUS_08602</name>
</gene>
<dbReference type="SUPFAM" id="SSF101238">
    <property type="entry name" value="XPC-binding domain"/>
    <property type="match status" value="1"/>
</dbReference>
<dbReference type="GO" id="GO:0006289">
    <property type="term" value="P:nucleotide-excision repair"/>
    <property type="evidence" value="ECO:0007669"/>
    <property type="project" value="UniProtKB-UniRule"/>
</dbReference>
<sequence>MQDDKALKEYNVSDKGFIVVMSVSKPPPKEASPPAEKPPETASAPTPKPAAQPEATTEPVPAPDTSAATTASVTQAVTANEGIRGENALVTGAEYERSVQEIISMGFERSMVVRALRASFNNPDRAVEYLLSGNIPNIGIAEHASAPERTATEPVSQDAPGEEQSTPESPSSDNPIAALASLPQFQQMRALVQANPELLPQLIHQIGSENADLLRLIQENEQEFLEFLNAPISAESADAESRESAEGPVPGGRRPEPRHHILTMTVEERAAIDRLKALGFPEELVIQAYYACEKNEDAAANFLLSEGLDDEMV</sequence>
<dbReference type="GO" id="GO:0005829">
    <property type="term" value="C:cytosol"/>
    <property type="evidence" value="ECO:0007669"/>
    <property type="project" value="TreeGrafter"/>
</dbReference>
<keyword evidence="4 6" id="KW-0234">DNA repair</keyword>
<keyword evidence="6" id="KW-0963">Cytoplasm</keyword>
<reference evidence="9" key="1">
    <citation type="submission" date="2019-05" db="EMBL/GenBank/DDBJ databases">
        <title>Annotation for the trematode Fasciolopsis buski.</title>
        <authorList>
            <person name="Choi Y.-J."/>
        </authorList>
    </citation>
    <scope>NUCLEOTIDE SEQUENCE</scope>
    <source>
        <strain evidence="9">HT</strain>
        <tissue evidence="9">Whole worm</tissue>
    </source>
</reference>
<dbReference type="GO" id="GO:0043161">
    <property type="term" value="P:proteasome-mediated ubiquitin-dependent protein catabolic process"/>
    <property type="evidence" value="ECO:0007669"/>
    <property type="project" value="UniProtKB-UniRule"/>
</dbReference>
<dbReference type="CDD" id="cd14377">
    <property type="entry name" value="UBA1_Rad23"/>
    <property type="match status" value="1"/>
</dbReference>
<organism evidence="9 10">
    <name type="scientific">Fasciolopsis buskii</name>
    <dbReference type="NCBI Taxonomy" id="27845"/>
    <lineage>
        <taxon>Eukaryota</taxon>
        <taxon>Metazoa</taxon>
        <taxon>Spiralia</taxon>
        <taxon>Lophotrochozoa</taxon>
        <taxon>Platyhelminthes</taxon>
        <taxon>Trematoda</taxon>
        <taxon>Digenea</taxon>
        <taxon>Plagiorchiida</taxon>
        <taxon>Echinostomata</taxon>
        <taxon>Echinostomatoidea</taxon>
        <taxon>Fasciolidae</taxon>
        <taxon>Fasciolopsis</taxon>
    </lineage>
</organism>
<dbReference type="InterPro" id="IPR015360">
    <property type="entry name" value="XPC-bd"/>
</dbReference>
<feature type="compositionally biased region" description="Low complexity" evidence="7">
    <location>
        <begin position="40"/>
        <end position="51"/>
    </location>
</feature>
<dbReference type="AlphaFoldDB" id="A0A8E0RVS1"/>
<keyword evidence="5 6" id="KW-0539">Nucleus</keyword>
<dbReference type="Pfam" id="PF00627">
    <property type="entry name" value="UBA"/>
    <property type="match status" value="2"/>
</dbReference>
<evidence type="ECO:0000313" key="10">
    <source>
        <dbReference type="Proteomes" id="UP000728185"/>
    </source>
</evidence>
<dbReference type="SMART" id="SM00727">
    <property type="entry name" value="STI1"/>
    <property type="match status" value="1"/>
</dbReference>
<dbReference type="SUPFAM" id="SSF46934">
    <property type="entry name" value="UBA-like"/>
    <property type="match status" value="2"/>
</dbReference>
<dbReference type="FunFam" id="1.10.8.10:FF:000002">
    <property type="entry name" value="UV excision repair protein RAD23 homolog"/>
    <property type="match status" value="1"/>
</dbReference>
<evidence type="ECO:0000313" key="9">
    <source>
        <dbReference type="EMBL" id="KAA0193088.1"/>
    </source>
</evidence>
<comment type="similarity">
    <text evidence="6">Belongs to the RAD23 family.</text>
</comment>
<dbReference type="Proteomes" id="UP000728185">
    <property type="component" value="Unassembled WGS sequence"/>
</dbReference>
<evidence type="ECO:0000256" key="6">
    <source>
        <dbReference type="RuleBase" id="RU367049"/>
    </source>
</evidence>
<dbReference type="InterPro" id="IPR004806">
    <property type="entry name" value="Rad23"/>
</dbReference>
<name>A0A8E0RVS1_9TREM</name>
<keyword evidence="1" id="KW-0597">Phosphoprotein</keyword>
<protein>
    <recommendedName>
        <fullName evidence="6">UV excision repair protein RAD23</fullName>
    </recommendedName>
</protein>
<dbReference type="GO" id="GO:0043130">
    <property type="term" value="F:ubiquitin binding"/>
    <property type="evidence" value="ECO:0007669"/>
    <property type="project" value="UniProtKB-UniRule"/>
</dbReference>
<dbReference type="FunFam" id="1.10.8.10:FF:000003">
    <property type="entry name" value="UV excision repair protein RAD23 homolog"/>
    <property type="match status" value="1"/>
</dbReference>
<dbReference type="NCBIfam" id="TIGR00601">
    <property type="entry name" value="rad23"/>
    <property type="match status" value="1"/>
</dbReference>
<keyword evidence="3 6" id="KW-0227">DNA damage</keyword>
<dbReference type="Pfam" id="PF09280">
    <property type="entry name" value="XPC-binding"/>
    <property type="match status" value="1"/>
</dbReference>
<comment type="subcellular location">
    <subcellularLocation>
        <location evidence="6">Nucleus</location>
    </subcellularLocation>
    <subcellularLocation>
        <location evidence="6">Cytoplasm</location>
    </subcellularLocation>
</comment>
<dbReference type="InterPro" id="IPR041811">
    <property type="entry name" value="RAD23A/B_UBA1"/>
</dbReference>
<dbReference type="PRINTS" id="PR01839">
    <property type="entry name" value="RAD23PROTEIN"/>
</dbReference>